<reference evidence="3 4" key="1">
    <citation type="submission" date="2021-01" db="EMBL/GenBank/DDBJ databases">
        <title>Whole genome shotgun sequence of Actinoplanes durhamensis NBRC 14914.</title>
        <authorList>
            <person name="Komaki H."/>
            <person name="Tamura T."/>
        </authorList>
    </citation>
    <scope>NUCLEOTIDE SEQUENCE [LARGE SCALE GENOMIC DNA]</scope>
    <source>
        <strain evidence="3 4">NBRC 14914</strain>
    </source>
</reference>
<dbReference type="Gene3D" id="3.40.50.620">
    <property type="entry name" value="HUPs"/>
    <property type="match status" value="2"/>
</dbReference>
<dbReference type="PANTHER" id="PTHR46268:SF6">
    <property type="entry name" value="UNIVERSAL STRESS PROTEIN UP12"/>
    <property type="match status" value="1"/>
</dbReference>
<dbReference type="InterPro" id="IPR006015">
    <property type="entry name" value="Universal_stress_UspA"/>
</dbReference>
<dbReference type="InterPro" id="IPR014729">
    <property type="entry name" value="Rossmann-like_a/b/a_fold"/>
</dbReference>
<proteinExistence type="inferred from homology"/>
<accession>A0ABQ3YSD5</accession>
<evidence type="ECO:0000313" key="3">
    <source>
        <dbReference type="EMBL" id="GIE00506.1"/>
    </source>
</evidence>
<dbReference type="EMBL" id="BOML01000017">
    <property type="protein sequence ID" value="GIE00506.1"/>
    <property type="molecule type" value="Genomic_DNA"/>
</dbReference>
<dbReference type="CDD" id="cd00293">
    <property type="entry name" value="USP-like"/>
    <property type="match status" value="1"/>
</dbReference>
<gene>
    <name evidence="3" type="ORF">Adu01nite_18560</name>
</gene>
<keyword evidence="4" id="KW-1185">Reference proteome</keyword>
<evidence type="ECO:0000313" key="4">
    <source>
        <dbReference type="Proteomes" id="UP000637628"/>
    </source>
</evidence>
<dbReference type="PRINTS" id="PR01438">
    <property type="entry name" value="UNVRSLSTRESS"/>
</dbReference>
<protein>
    <submittedName>
        <fullName evidence="3">Universal stress protein</fullName>
    </submittedName>
</protein>
<dbReference type="PANTHER" id="PTHR46268">
    <property type="entry name" value="STRESS RESPONSE PROTEIN NHAX"/>
    <property type="match status" value="1"/>
</dbReference>
<evidence type="ECO:0000259" key="2">
    <source>
        <dbReference type="Pfam" id="PF00582"/>
    </source>
</evidence>
<feature type="domain" description="UspA" evidence="2">
    <location>
        <begin position="1"/>
        <end position="137"/>
    </location>
</feature>
<organism evidence="3 4">
    <name type="scientific">Paractinoplanes durhamensis</name>
    <dbReference type="NCBI Taxonomy" id="113563"/>
    <lineage>
        <taxon>Bacteria</taxon>
        <taxon>Bacillati</taxon>
        <taxon>Actinomycetota</taxon>
        <taxon>Actinomycetes</taxon>
        <taxon>Micromonosporales</taxon>
        <taxon>Micromonosporaceae</taxon>
        <taxon>Paractinoplanes</taxon>
    </lineage>
</organism>
<dbReference type="Proteomes" id="UP000637628">
    <property type="component" value="Unassembled WGS sequence"/>
</dbReference>
<dbReference type="RefSeq" id="WP_203726145.1">
    <property type="nucleotide sequence ID" value="NZ_BAAATX010000031.1"/>
</dbReference>
<dbReference type="Pfam" id="PF00582">
    <property type="entry name" value="Usp"/>
    <property type="match status" value="2"/>
</dbReference>
<dbReference type="SUPFAM" id="SSF52402">
    <property type="entry name" value="Adenine nucleotide alpha hydrolases-like"/>
    <property type="match status" value="2"/>
</dbReference>
<name>A0ABQ3YSD5_9ACTN</name>
<comment type="caution">
    <text evidence="3">The sequence shown here is derived from an EMBL/GenBank/DDBJ whole genome shotgun (WGS) entry which is preliminary data.</text>
</comment>
<comment type="similarity">
    <text evidence="1">Belongs to the universal stress protein A family.</text>
</comment>
<evidence type="ECO:0000256" key="1">
    <source>
        <dbReference type="ARBA" id="ARBA00008791"/>
    </source>
</evidence>
<dbReference type="InterPro" id="IPR006016">
    <property type="entry name" value="UspA"/>
</dbReference>
<sequence length="282" mass="29480">MRNPVVVGVTGTSAGLAAVRLAAREAVSRGSQLRVIHAFTWPVPGLSGAGHDYDRARRTASQVVEEAVASAKRSTPRVRVTGQLVDGVPDRVLLRLSHNAVLLVLGDDDLATTPWLPPASVLVQTVARAWCPVLVARGPRPPAGAVLVAVDGSPSGILALRHAAAEGRRRKIGVDVVHVVKEYGGRFEEQGRRILADTVAAVPDLGRVRVRVLVGTPGAALVHASSHARLIVLGPRGAHDAGLLGSVAREVLHRAACPAMFVHGRAVPAQRTPSGTTKALAR</sequence>
<feature type="domain" description="UspA" evidence="2">
    <location>
        <begin position="146"/>
        <end position="263"/>
    </location>
</feature>